<evidence type="ECO:0000313" key="3">
    <source>
        <dbReference type="Proteomes" id="UP001152308"/>
    </source>
</evidence>
<reference evidence="2" key="3">
    <citation type="submission" date="2023-04" db="EMBL/GenBank/DDBJ databases">
        <title>Complete genome sequence of a phthalic acid esters degrading bacterial strain.</title>
        <authorList>
            <person name="Weng L."/>
            <person name="Jia Y."/>
            <person name="Ren L."/>
        </authorList>
    </citation>
    <scope>NUCLEOTIDE SEQUENCE</scope>
    <source>
        <strain evidence="2">RL-LY01</strain>
    </source>
</reference>
<dbReference type="RefSeq" id="WP_171011523.1">
    <property type="nucleotide sequence ID" value="NZ_CP121270.1"/>
</dbReference>
<evidence type="ECO:0000313" key="4">
    <source>
        <dbReference type="Proteomes" id="UP001213504"/>
    </source>
</evidence>
<dbReference type="EMBL" id="CP121270">
    <property type="protein sequence ID" value="WFP25459.1"/>
    <property type="molecule type" value="Genomic_DNA"/>
</dbReference>
<organism evidence="2 4">
    <name type="scientific">Gordonia hongkongensis</name>
    <dbReference type="NCBI Taxonomy" id="1701090"/>
    <lineage>
        <taxon>Bacteria</taxon>
        <taxon>Bacillati</taxon>
        <taxon>Actinomycetota</taxon>
        <taxon>Actinomycetes</taxon>
        <taxon>Mycobacteriales</taxon>
        <taxon>Gordoniaceae</taxon>
        <taxon>Gordonia</taxon>
    </lineage>
</organism>
<dbReference type="AlphaFoldDB" id="A0AAX3T922"/>
<evidence type="ECO:0000313" key="2">
    <source>
        <dbReference type="EMBL" id="WFP25459.1"/>
    </source>
</evidence>
<name>A0AAX3T922_9ACTN</name>
<dbReference type="Proteomes" id="UP001213504">
    <property type="component" value="Chromosome"/>
</dbReference>
<protein>
    <submittedName>
        <fullName evidence="2">Uncharacterized protein</fullName>
    </submittedName>
</protein>
<dbReference type="EMBL" id="JAKJLQ010000009">
    <property type="protein sequence ID" value="MDF6102154.1"/>
    <property type="molecule type" value="Genomic_DNA"/>
</dbReference>
<accession>A0AAX3T922</accession>
<gene>
    <name evidence="1" type="ORF">L2299_13900</name>
    <name evidence="2" type="ORF">P9A14_02755</name>
</gene>
<reference evidence="1" key="1">
    <citation type="journal article" date="2022" name="Data Brief">
        <title>Draft genome sequence data of Gordonia hongkongensis strain EUFUS-Z928 isolated from the octocoral Eunicea fusca.</title>
        <authorList>
            <person name="Sanchez-Suarez J."/>
            <person name="Diaz L."/>
            <person name="Melo-Bolivar J."/>
            <person name="Villamil L."/>
        </authorList>
    </citation>
    <scope>NUCLEOTIDE SEQUENCE</scope>
    <source>
        <strain evidence="1">EUFUS-Z928</strain>
    </source>
</reference>
<proteinExistence type="predicted"/>
<dbReference type="Gene3D" id="1.25.40.10">
    <property type="entry name" value="Tetratricopeptide repeat domain"/>
    <property type="match status" value="1"/>
</dbReference>
<dbReference type="InterPro" id="IPR011990">
    <property type="entry name" value="TPR-like_helical_dom_sf"/>
</dbReference>
<keyword evidence="3" id="KW-1185">Reference proteome</keyword>
<dbReference type="Proteomes" id="UP001152308">
    <property type="component" value="Unassembled WGS sequence"/>
</dbReference>
<evidence type="ECO:0000313" key="1">
    <source>
        <dbReference type="EMBL" id="MDF6102154.1"/>
    </source>
</evidence>
<reference evidence="1" key="2">
    <citation type="submission" date="2022-01" db="EMBL/GenBank/DDBJ databases">
        <authorList>
            <person name="Sanchez-Suarez J."/>
            <person name="Villamil L."/>
            <person name="Diaz L.E."/>
        </authorList>
    </citation>
    <scope>NUCLEOTIDE SEQUENCE</scope>
    <source>
        <strain evidence="1">EUFUS-Z928</strain>
    </source>
</reference>
<sequence>MSRVIEEMQAEARALLSAGEYDHALAEFSVLREIRSRREGPYSVMYLSNLHDCVRCMSHLMLWSDASHLCRELHGKYVRTHGRAEADTVDVAKHWAWALVHLHDYSPAVRLYLLTADALWESDPAQAQRLLGAAVVHRHDTDPLALISPGLIDGVGLRHADEERELLTRLVDRLADGGGAPASATTIDGLALV</sequence>